<accession>A0A0G3XFH2</accession>
<keyword evidence="2" id="KW-0812">Transmembrane</keyword>
<organism evidence="3 4">
    <name type="scientific">Croceicoccus naphthovorans</name>
    <dbReference type="NCBI Taxonomy" id="1348774"/>
    <lineage>
        <taxon>Bacteria</taxon>
        <taxon>Pseudomonadati</taxon>
        <taxon>Pseudomonadota</taxon>
        <taxon>Alphaproteobacteria</taxon>
        <taxon>Sphingomonadales</taxon>
        <taxon>Erythrobacteraceae</taxon>
        <taxon>Croceicoccus</taxon>
    </lineage>
</organism>
<evidence type="ECO:0000256" key="1">
    <source>
        <dbReference type="SAM" id="Coils"/>
    </source>
</evidence>
<keyword evidence="2" id="KW-0472">Membrane</keyword>
<keyword evidence="4" id="KW-1185">Reference proteome</keyword>
<feature type="transmembrane region" description="Helical" evidence="2">
    <location>
        <begin position="54"/>
        <end position="74"/>
    </location>
</feature>
<evidence type="ECO:0008006" key="5">
    <source>
        <dbReference type="Google" id="ProtNLM"/>
    </source>
</evidence>
<evidence type="ECO:0000313" key="4">
    <source>
        <dbReference type="Proteomes" id="UP000035287"/>
    </source>
</evidence>
<dbReference type="AlphaFoldDB" id="A0A0G3XFH2"/>
<dbReference type="KEGG" id="cna:AB433_08150"/>
<feature type="transmembrane region" description="Helical" evidence="2">
    <location>
        <begin position="86"/>
        <end position="109"/>
    </location>
</feature>
<evidence type="ECO:0000313" key="3">
    <source>
        <dbReference type="EMBL" id="AKM09957.1"/>
    </source>
</evidence>
<keyword evidence="2" id="KW-1133">Transmembrane helix</keyword>
<dbReference type="Gene3D" id="1.10.287.1490">
    <property type="match status" value="1"/>
</dbReference>
<proteinExistence type="predicted"/>
<dbReference type="Proteomes" id="UP000035287">
    <property type="component" value="Chromosome"/>
</dbReference>
<feature type="coiled-coil region" evidence="1">
    <location>
        <begin position="306"/>
        <end position="355"/>
    </location>
</feature>
<name>A0A0G3XFH2_9SPHN</name>
<dbReference type="PATRIC" id="fig|1348774.3.peg.1708"/>
<dbReference type="EMBL" id="CP011770">
    <property type="protein sequence ID" value="AKM09957.1"/>
    <property type="molecule type" value="Genomic_DNA"/>
</dbReference>
<protein>
    <recommendedName>
        <fullName evidence="5">ATPase</fullName>
    </recommendedName>
</protein>
<gene>
    <name evidence="3" type="ORF">AB433_08150</name>
</gene>
<sequence length="1076" mass="117397">MIVVNTMTRRRNIVPFGEQEEQVAEGEPATETYASEEATEWYEPDVPVRRNLGWIAPAVGVVALLAWTAFFGWANQSAIIARPTPAEWTVLLAQWSMPAAFVIALWLLAMRNSRVEATRFADAAANLRAESRALEDRLTHVNSELSIAREFIIAQGRDLEALGRIASERLSESAGKLERLIGDNSERVDRLETVSTAALENMEKLRGQLPVVTNATRDLTNTIGQAGQGASEQFDRLSEGFREIGSASEESTFKVDVMRERVNEVLGDFNRCADQLGQIATDRFAALDTESAALRERMEQQEIAALSAVRSRADELEGLLETTRAKLSETEGYALNALRERLRTVETAATDLTGKMREDEGAALAGWRNRIAGIEADARALFSQVDANSTEALDAAGARIAALSAEISRLHGDLRRQGETLDAEIEERYAKSEDVGRGLTERLTALVAGLDSEIEARRVRGAQASRALVEDLADTFAKMDSELEARTLRGEEIGQVYADKIAAALTRLDAEIDQRATRGEQRSQAVAARIASAIASLDTQIEERAQKGEATGQMLTRAIGQALENLDTDIEARAEKGRESASLMSESLRTALDALDSEIERRRNYSRNAARELAEGYADELAALDRQLEDRRNRHEAAGRELTESLQGLLIEFDRGFVERRQRHDNAMAALSRHAEQISAQLGEYGAKMETVAGHGRDAEAAIVAGLGNLSAKLEASREALSGTDSAVMQLTDSSVRLLELIEASSRHAREALPGAVGEAEERLENVGSRIEALQGALGDAGERGTALTQALDAARESTGAALGEIEKLHDTLRERGSEHADQLGELRATLSQARSDSEAMASAAEATLNGAIARLAEASREAVANIEGTSSDAVRSIAEKLATESGIVVTQALRESTSDALEGLDKAVSRATVAAREAATELRDQLGRVDEITGHLEARINAARQRAEEDIDEHFAKRVSQITESLNSTAIDIDKVLSAEVSEASWQAYLKGERGIFTRRAVRLIDSGEARRIVDHYEAEDEFREHVNRYIHDFEAMLRNLLATRDGNSLAVTMLSSDMGKLYVALAQAIERLRR</sequence>
<keyword evidence="1" id="KW-0175">Coiled coil</keyword>
<dbReference type="PANTHER" id="PTHR19327">
    <property type="entry name" value="GOLGIN"/>
    <property type="match status" value="1"/>
</dbReference>
<dbReference type="PANTHER" id="PTHR19327:SF0">
    <property type="entry name" value="GOLGIN SUBFAMILY A MEMBER 4"/>
    <property type="match status" value="1"/>
</dbReference>
<feature type="coiled-coil region" evidence="1">
    <location>
        <begin position="607"/>
        <end position="641"/>
    </location>
</feature>
<evidence type="ECO:0000256" key="2">
    <source>
        <dbReference type="SAM" id="Phobius"/>
    </source>
</evidence>
<reference evidence="3 4" key="1">
    <citation type="submission" date="2015-06" db="EMBL/GenBank/DDBJ databases">
        <authorList>
            <person name="Zeng Y."/>
            <person name="Huang Y."/>
        </authorList>
    </citation>
    <scope>NUCLEOTIDE SEQUENCE [LARGE SCALE GENOMIC DNA]</scope>
    <source>
        <strain evidence="3 4">PQ-2</strain>
    </source>
</reference>
<dbReference type="STRING" id="1348774.AB433_08150"/>